<evidence type="ECO:0000256" key="5">
    <source>
        <dbReference type="ARBA" id="ARBA00023002"/>
    </source>
</evidence>
<dbReference type="PANTHER" id="PTHR28071">
    <property type="entry name" value="REDOX PROTEIN FMP46, MITOCHONDRIAL-RELATED"/>
    <property type="match status" value="1"/>
</dbReference>
<proteinExistence type="inferred from homology"/>
<comment type="function">
    <text evidence="1">Putative mitochondrial redox protein which could be involved in the reduction of small toxic molecules.</text>
</comment>
<evidence type="ECO:0000256" key="4">
    <source>
        <dbReference type="ARBA" id="ARBA00022946"/>
    </source>
</evidence>
<name>A0A3A2Z141_9EURO</name>
<protein>
    <submittedName>
        <fullName evidence="8">Uncharacterized protein</fullName>
    </submittedName>
</protein>
<gene>
    <name evidence="8" type="ORF">PHISCL_10835</name>
</gene>
<feature type="compositionally biased region" description="Low complexity" evidence="7">
    <location>
        <begin position="16"/>
        <end position="33"/>
    </location>
</feature>
<comment type="subcellular location">
    <subcellularLocation>
        <location evidence="2">Mitochondrion</location>
    </subcellularLocation>
</comment>
<evidence type="ECO:0000313" key="9">
    <source>
        <dbReference type="Proteomes" id="UP000266188"/>
    </source>
</evidence>
<dbReference type="GO" id="GO:0005739">
    <property type="term" value="C:mitochondrion"/>
    <property type="evidence" value="ECO:0007669"/>
    <property type="project" value="UniProtKB-SubCell"/>
</dbReference>
<evidence type="ECO:0000256" key="7">
    <source>
        <dbReference type="SAM" id="MobiDB-lite"/>
    </source>
</evidence>
<dbReference type="OrthoDB" id="59229at2759"/>
<organism evidence="8 9">
    <name type="scientific">Aspergillus sclerotialis</name>
    <dbReference type="NCBI Taxonomy" id="2070753"/>
    <lineage>
        <taxon>Eukaryota</taxon>
        <taxon>Fungi</taxon>
        <taxon>Dikarya</taxon>
        <taxon>Ascomycota</taxon>
        <taxon>Pezizomycotina</taxon>
        <taxon>Eurotiomycetes</taxon>
        <taxon>Eurotiomycetidae</taxon>
        <taxon>Eurotiales</taxon>
        <taxon>Aspergillaceae</taxon>
        <taxon>Aspergillus</taxon>
        <taxon>Aspergillus subgen. Polypaecilum</taxon>
    </lineage>
</organism>
<dbReference type="SUPFAM" id="SSF52833">
    <property type="entry name" value="Thioredoxin-like"/>
    <property type="match status" value="1"/>
</dbReference>
<feature type="non-terminal residue" evidence="8">
    <location>
        <position position="104"/>
    </location>
</feature>
<evidence type="ECO:0000256" key="3">
    <source>
        <dbReference type="ARBA" id="ARBA00009734"/>
    </source>
</evidence>
<keyword evidence="4" id="KW-0809">Transit peptide</keyword>
<keyword evidence="9" id="KW-1185">Reference proteome</keyword>
<dbReference type="InterPro" id="IPR012882">
    <property type="entry name" value="Fmp46"/>
</dbReference>
<feature type="non-terminal residue" evidence="8">
    <location>
        <position position="1"/>
    </location>
</feature>
<comment type="similarity">
    <text evidence="3">Belongs to the FMP46 family.</text>
</comment>
<feature type="region of interest" description="Disordered" evidence="7">
    <location>
        <begin position="16"/>
        <end position="42"/>
    </location>
</feature>
<dbReference type="Pfam" id="PF07955">
    <property type="entry name" value="DUF1687"/>
    <property type="match status" value="1"/>
</dbReference>
<dbReference type="AlphaFoldDB" id="A0A3A2Z141"/>
<comment type="caution">
    <text evidence="8">The sequence shown here is derived from an EMBL/GenBank/DDBJ whole genome shotgun (WGS) entry which is preliminary data.</text>
</comment>
<evidence type="ECO:0000256" key="6">
    <source>
        <dbReference type="ARBA" id="ARBA00023128"/>
    </source>
</evidence>
<keyword evidence="6" id="KW-0496">Mitochondrion</keyword>
<keyword evidence="5" id="KW-0560">Oxidoreductase</keyword>
<dbReference type="InterPro" id="IPR036249">
    <property type="entry name" value="Thioredoxin-like_sf"/>
</dbReference>
<sequence length="104" mass="11068">LAPSTRALQILKAASEASTASAAEANNNNANATQSTQRGEFDLQVTDVPPTTQQLQNILDYIASGPTPRPVSEIVKGANDAKEALRVFAGLSEAERGERFFRPV</sequence>
<dbReference type="GO" id="GO:0016491">
    <property type="term" value="F:oxidoreductase activity"/>
    <property type="evidence" value="ECO:0007669"/>
    <property type="project" value="UniProtKB-KW"/>
</dbReference>
<reference evidence="9" key="1">
    <citation type="submission" date="2017-02" db="EMBL/GenBank/DDBJ databases">
        <authorList>
            <person name="Tafer H."/>
            <person name="Lopandic K."/>
        </authorList>
    </citation>
    <scope>NUCLEOTIDE SEQUENCE [LARGE SCALE GENOMIC DNA]</scope>
    <source>
        <strain evidence="9">CBS 366.77</strain>
    </source>
</reference>
<dbReference type="PANTHER" id="PTHR28071:SF1">
    <property type="entry name" value="REDOX PROTEIN FMP46, MITOCHONDRIAL-RELATED"/>
    <property type="match status" value="1"/>
</dbReference>
<dbReference type="EMBL" id="MVGC01002493">
    <property type="protein sequence ID" value="RJE16828.1"/>
    <property type="molecule type" value="Genomic_DNA"/>
</dbReference>
<evidence type="ECO:0000256" key="1">
    <source>
        <dbReference type="ARBA" id="ARBA00002963"/>
    </source>
</evidence>
<evidence type="ECO:0000256" key="2">
    <source>
        <dbReference type="ARBA" id="ARBA00004173"/>
    </source>
</evidence>
<evidence type="ECO:0000313" key="8">
    <source>
        <dbReference type="EMBL" id="RJE16828.1"/>
    </source>
</evidence>
<dbReference type="Proteomes" id="UP000266188">
    <property type="component" value="Unassembled WGS sequence"/>
</dbReference>
<accession>A0A3A2Z141</accession>